<evidence type="ECO:0000313" key="2">
    <source>
        <dbReference type="EMBL" id="CAG8510576.1"/>
    </source>
</evidence>
<accession>A0A9N8ZXI0</accession>
<feature type="compositionally biased region" description="Polar residues" evidence="1">
    <location>
        <begin position="99"/>
        <end position="108"/>
    </location>
</feature>
<evidence type="ECO:0000256" key="1">
    <source>
        <dbReference type="SAM" id="MobiDB-lite"/>
    </source>
</evidence>
<evidence type="ECO:0000313" key="3">
    <source>
        <dbReference type="Proteomes" id="UP000789508"/>
    </source>
</evidence>
<protein>
    <submittedName>
        <fullName evidence="2">12280_t:CDS:1</fullName>
    </submittedName>
</protein>
<proteinExistence type="predicted"/>
<feature type="compositionally biased region" description="Polar residues" evidence="1">
    <location>
        <begin position="150"/>
        <end position="165"/>
    </location>
</feature>
<feature type="region of interest" description="Disordered" evidence="1">
    <location>
        <begin position="60"/>
        <end position="111"/>
    </location>
</feature>
<feature type="compositionally biased region" description="Polar residues" evidence="1">
    <location>
        <begin position="64"/>
        <end position="76"/>
    </location>
</feature>
<feature type="compositionally biased region" description="Polar residues" evidence="1">
    <location>
        <begin position="124"/>
        <end position="139"/>
    </location>
</feature>
<sequence>MSTGNEPKMEVDPTFVATMKAKTEAVYKAFHQAHQAMRFASRAIDELQAVMPQELQTLMPAPQVSDSETNSSNMSRKNSKVKQRAAPYTKGPTRAAAGSTANTSPGSPTTTNETIAAAALTTTLPNSGIMQQHPQNMSTIRKRASRSPAHPNTTAQSATAGSNTTSRREPPTFTPEQASLLDEFIKYFNLRVESTNIPQWKIGAEISSYAGNSIKMDQSTVSRMARRLGVPKSQTGVEAVKKWIAAEKARIAAEGGATATAVSSTPVANENNTTMANETTGTSSNLDIITRPGLKGEKKPLVSNLPLYNEVS</sequence>
<feature type="region of interest" description="Disordered" evidence="1">
    <location>
        <begin position="123"/>
        <end position="175"/>
    </location>
</feature>
<keyword evidence="3" id="KW-1185">Reference proteome</keyword>
<dbReference type="OrthoDB" id="2431630at2759"/>
<gene>
    <name evidence="2" type="ORF">ALEPTO_LOCUS3954</name>
</gene>
<dbReference type="EMBL" id="CAJVPS010000821">
    <property type="protein sequence ID" value="CAG8510576.1"/>
    <property type="molecule type" value="Genomic_DNA"/>
</dbReference>
<dbReference type="AlphaFoldDB" id="A0A9N8ZXI0"/>
<name>A0A9N8ZXI0_9GLOM</name>
<dbReference type="Proteomes" id="UP000789508">
    <property type="component" value="Unassembled WGS sequence"/>
</dbReference>
<organism evidence="2 3">
    <name type="scientific">Ambispora leptoticha</name>
    <dbReference type="NCBI Taxonomy" id="144679"/>
    <lineage>
        <taxon>Eukaryota</taxon>
        <taxon>Fungi</taxon>
        <taxon>Fungi incertae sedis</taxon>
        <taxon>Mucoromycota</taxon>
        <taxon>Glomeromycotina</taxon>
        <taxon>Glomeromycetes</taxon>
        <taxon>Archaeosporales</taxon>
        <taxon>Ambisporaceae</taxon>
        <taxon>Ambispora</taxon>
    </lineage>
</organism>
<comment type="caution">
    <text evidence="2">The sequence shown here is derived from an EMBL/GenBank/DDBJ whole genome shotgun (WGS) entry which is preliminary data.</text>
</comment>
<reference evidence="2" key="1">
    <citation type="submission" date="2021-06" db="EMBL/GenBank/DDBJ databases">
        <authorList>
            <person name="Kallberg Y."/>
            <person name="Tangrot J."/>
            <person name="Rosling A."/>
        </authorList>
    </citation>
    <scope>NUCLEOTIDE SEQUENCE</scope>
    <source>
        <strain evidence="2">FL130A</strain>
    </source>
</reference>